<accession>A0A1B1AEW3</accession>
<keyword evidence="1" id="KW-0472">Membrane</keyword>
<dbReference type="Pfam" id="PF11188">
    <property type="entry name" value="DUF2975"/>
    <property type="match status" value="1"/>
</dbReference>
<gene>
    <name evidence="2" type="ORF">ATE48_03830</name>
</gene>
<dbReference type="AlphaFoldDB" id="A0A1B1AEW3"/>
<evidence type="ECO:0008006" key="4">
    <source>
        <dbReference type="Google" id="ProtNLM"/>
    </source>
</evidence>
<dbReference type="RefSeq" id="WP_066767973.1">
    <property type="nucleotide sequence ID" value="NZ_CP013244.1"/>
</dbReference>
<organism evidence="2 3">
    <name type="scientific">Candidatus Viadribacter manganicus</name>
    <dbReference type="NCBI Taxonomy" id="1759059"/>
    <lineage>
        <taxon>Bacteria</taxon>
        <taxon>Pseudomonadati</taxon>
        <taxon>Pseudomonadota</taxon>
        <taxon>Alphaproteobacteria</taxon>
        <taxon>Hyphomonadales</taxon>
        <taxon>Hyphomonadaceae</taxon>
        <taxon>Candidatus Viadribacter</taxon>
    </lineage>
</organism>
<evidence type="ECO:0000256" key="1">
    <source>
        <dbReference type="SAM" id="Phobius"/>
    </source>
</evidence>
<evidence type="ECO:0000313" key="3">
    <source>
        <dbReference type="Proteomes" id="UP000092498"/>
    </source>
</evidence>
<protein>
    <recommendedName>
        <fullName evidence="4">DUF2975 domain-containing protein</fullName>
    </recommendedName>
</protein>
<sequence length="180" mass="19214">MTEAAVAPLERAQKLAGAAATFAVVAAIMIVLAAAARDVALPAAEVLRSREATPDWRGALNLFNAVGSFVVLALPSFMLAGALIELSKVLEEYGKGQFFTLKASAGVRKAAESALWAMAFKVTISPTIFGWITRSDDVRGFVWQLEPFDLGLIAFAAFVMVLGRVLEAAARIKEENDEIV</sequence>
<dbReference type="KEGG" id="cbot:ATE48_03830"/>
<dbReference type="EMBL" id="CP013244">
    <property type="protein sequence ID" value="ANP45108.1"/>
    <property type="molecule type" value="Genomic_DNA"/>
</dbReference>
<dbReference type="InterPro" id="IPR021354">
    <property type="entry name" value="DUF2975"/>
</dbReference>
<keyword evidence="3" id="KW-1185">Reference proteome</keyword>
<proteinExistence type="predicted"/>
<evidence type="ECO:0000313" key="2">
    <source>
        <dbReference type="EMBL" id="ANP45108.1"/>
    </source>
</evidence>
<keyword evidence="1" id="KW-1133">Transmembrane helix</keyword>
<dbReference type="Proteomes" id="UP000092498">
    <property type="component" value="Chromosome"/>
</dbReference>
<reference evidence="2 3" key="1">
    <citation type="submission" date="2015-11" db="EMBL/GenBank/DDBJ databases">
        <title>Whole-Genome Sequence of Candidatus Oderbacter manganicum from the National Park Lower Oder Valley, Germany.</title>
        <authorList>
            <person name="Braun B."/>
            <person name="Liere K."/>
            <person name="Szewzyk U."/>
        </authorList>
    </citation>
    <scope>NUCLEOTIDE SEQUENCE [LARGE SCALE GENOMIC DNA]</scope>
    <source>
        <strain evidence="2 3">OTSz_A_272</strain>
    </source>
</reference>
<feature type="transmembrane region" description="Helical" evidence="1">
    <location>
        <begin position="58"/>
        <end position="84"/>
    </location>
</feature>
<keyword evidence="1" id="KW-0812">Transmembrane</keyword>
<feature type="transmembrane region" description="Helical" evidence="1">
    <location>
        <begin position="15"/>
        <end position="37"/>
    </location>
</feature>
<dbReference type="STRING" id="1759059.ATE48_03830"/>
<name>A0A1B1AEW3_9PROT</name>
<feature type="transmembrane region" description="Helical" evidence="1">
    <location>
        <begin position="148"/>
        <end position="166"/>
    </location>
</feature>
<dbReference type="InParanoid" id="A0A1B1AEW3"/>